<sequence length="79" mass="8874">MLHNNTKVIESITSISCVPENFFHESVYDICELLFSFSFGISMADDIHLPCFVILKPLVHLVTVCVCEWSSTLVAILGR</sequence>
<dbReference type="EMBL" id="JAUHHV010000007">
    <property type="protein sequence ID" value="KAK1419006.1"/>
    <property type="molecule type" value="Genomic_DNA"/>
</dbReference>
<reference evidence="1" key="1">
    <citation type="journal article" date="2023" name="bioRxiv">
        <title>Improved chromosome-level genome assembly for marigold (Tagetes erecta).</title>
        <authorList>
            <person name="Jiang F."/>
            <person name="Yuan L."/>
            <person name="Wang S."/>
            <person name="Wang H."/>
            <person name="Xu D."/>
            <person name="Wang A."/>
            <person name="Fan W."/>
        </authorList>
    </citation>
    <scope>NUCLEOTIDE SEQUENCE</scope>
    <source>
        <strain evidence="1">WSJ</strain>
        <tissue evidence="1">Leaf</tissue>
    </source>
</reference>
<dbReference type="AlphaFoldDB" id="A0AAD8KDA9"/>
<gene>
    <name evidence="1" type="ORF">QVD17_28162</name>
</gene>
<evidence type="ECO:0000313" key="2">
    <source>
        <dbReference type="Proteomes" id="UP001229421"/>
    </source>
</evidence>
<organism evidence="1 2">
    <name type="scientific">Tagetes erecta</name>
    <name type="common">African marigold</name>
    <dbReference type="NCBI Taxonomy" id="13708"/>
    <lineage>
        <taxon>Eukaryota</taxon>
        <taxon>Viridiplantae</taxon>
        <taxon>Streptophyta</taxon>
        <taxon>Embryophyta</taxon>
        <taxon>Tracheophyta</taxon>
        <taxon>Spermatophyta</taxon>
        <taxon>Magnoliopsida</taxon>
        <taxon>eudicotyledons</taxon>
        <taxon>Gunneridae</taxon>
        <taxon>Pentapetalae</taxon>
        <taxon>asterids</taxon>
        <taxon>campanulids</taxon>
        <taxon>Asterales</taxon>
        <taxon>Asteraceae</taxon>
        <taxon>Asteroideae</taxon>
        <taxon>Heliantheae alliance</taxon>
        <taxon>Tageteae</taxon>
        <taxon>Tagetes</taxon>
    </lineage>
</organism>
<proteinExistence type="predicted"/>
<protein>
    <submittedName>
        <fullName evidence="1">Uncharacterized protein</fullName>
    </submittedName>
</protein>
<keyword evidence="2" id="KW-1185">Reference proteome</keyword>
<accession>A0AAD8KDA9</accession>
<comment type="caution">
    <text evidence="1">The sequence shown here is derived from an EMBL/GenBank/DDBJ whole genome shotgun (WGS) entry which is preliminary data.</text>
</comment>
<name>A0AAD8KDA9_TARER</name>
<dbReference type="Proteomes" id="UP001229421">
    <property type="component" value="Unassembled WGS sequence"/>
</dbReference>
<evidence type="ECO:0000313" key="1">
    <source>
        <dbReference type="EMBL" id="KAK1419006.1"/>
    </source>
</evidence>